<gene>
    <name evidence="2" type="ORF">CKAN_01139800</name>
</gene>
<dbReference type="Proteomes" id="UP000283530">
    <property type="component" value="Unassembled WGS sequence"/>
</dbReference>
<comment type="caution">
    <text evidence="2">The sequence shown here is derived from an EMBL/GenBank/DDBJ whole genome shotgun (WGS) entry which is preliminary data.</text>
</comment>
<dbReference type="AlphaFoldDB" id="A0A3S3NMH3"/>
<name>A0A3S3NMH3_9MAGN</name>
<organism evidence="2 3">
    <name type="scientific">Cinnamomum micranthum f. kanehirae</name>
    <dbReference type="NCBI Taxonomy" id="337451"/>
    <lineage>
        <taxon>Eukaryota</taxon>
        <taxon>Viridiplantae</taxon>
        <taxon>Streptophyta</taxon>
        <taxon>Embryophyta</taxon>
        <taxon>Tracheophyta</taxon>
        <taxon>Spermatophyta</taxon>
        <taxon>Magnoliopsida</taxon>
        <taxon>Magnoliidae</taxon>
        <taxon>Laurales</taxon>
        <taxon>Lauraceae</taxon>
        <taxon>Cinnamomum</taxon>
    </lineage>
</organism>
<proteinExistence type="predicted"/>
<dbReference type="InterPro" id="IPR004314">
    <property type="entry name" value="Neprosin"/>
</dbReference>
<keyword evidence="3" id="KW-1185">Reference proteome</keyword>
<dbReference type="Pfam" id="PF03080">
    <property type="entry name" value="Neprosin"/>
    <property type="match status" value="1"/>
</dbReference>
<dbReference type="EMBL" id="QPKB01000004">
    <property type="protein sequence ID" value="RWR82669.1"/>
    <property type="molecule type" value="Genomic_DNA"/>
</dbReference>
<protein>
    <recommendedName>
        <fullName evidence="1">Neprosin PEP catalytic domain-containing protein</fullName>
    </recommendedName>
</protein>
<sequence length="197" mass="21744">MTPRTYDSEKKASLKTIEQLYWHKSGSCPEGTIPILRTRKNTRGCYNLKCSGFIQTNKHVVLGGGVSPTSTYGGIQFPMHVKIRKDLLDNWWLELSGHYVGYWPGSMIKNMETSADLIQWGGQVWNSAPGGTRTSTQMGSGHFAKEGYGKAAFLNDYKFRTMATKPSCYSISKVLIPSKRPGVNFFYGGPGGPGCAE</sequence>
<feature type="domain" description="Neprosin PEP catalytic" evidence="1">
    <location>
        <begin position="1"/>
        <end position="196"/>
    </location>
</feature>
<evidence type="ECO:0000259" key="1">
    <source>
        <dbReference type="PROSITE" id="PS52045"/>
    </source>
</evidence>
<accession>A0A3S3NMH3</accession>
<dbReference type="PROSITE" id="PS52045">
    <property type="entry name" value="NEPROSIN_PEP_CD"/>
    <property type="match status" value="1"/>
</dbReference>
<reference evidence="2 3" key="1">
    <citation type="journal article" date="2019" name="Nat. Plants">
        <title>Stout camphor tree genome fills gaps in understanding of flowering plant genome evolution.</title>
        <authorList>
            <person name="Chaw S.M."/>
            <person name="Liu Y.C."/>
            <person name="Wu Y.W."/>
            <person name="Wang H.Y."/>
            <person name="Lin C.I."/>
            <person name="Wu C.S."/>
            <person name="Ke H.M."/>
            <person name="Chang L.Y."/>
            <person name="Hsu C.Y."/>
            <person name="Yang H.T."/>
            <person name="Sudianto E."/>
            <person name="Hsu M.H."/>
            <person name="Wu K.P."/>
            <person name="Wang L.N."/>
            <person name="Leebens-Mack J.H."/>
            <person name="Tsai I.J."/>
        </authorList>
    </citation>
    <scope>NUCLEOTIDE SEQUENCE [LARGE SCALE GENOMIC DNA]</scope>
    <source>
        <strain evidence="3">cv. Chaw 1501</strain>
        <tissue evidence="2">Young leaves</tissue>
    </source>
</reference>
<evidence type="ECO:0000313" key="3">
    <source>
        <dbReference type="Proteomes" id="UP000283530"/>
    </source>
</evidence>
<dbReference type="PANTHER" id="PTHR31589">
    <property type="entry name" value="PROTEIN, PUTATIVE (DUF239)-RELATED-RELATED"/>
    <property type="match status" value="1"/>
</dbReference>
<dbReference type="OrthoDB" id="1858978at2759"/>
<dbReference type="PANTHER" id="PTHR31589:SF110">
    <property type="entry name" value="PROTEIN, PUTATIVE (DUF239)-RELATED"/>
    <property type="match status" value="1"/>
</dbReference>
<evidence type="ECO:0000313" key="2">
    <source>
        <dbReference type="EMBL" id="RWR82669.1"/>
    </source>
</evidence>
<dbReference type="InterPro" id="IPR053168">
    <property type="entry name" value="Glutamic_endopeptidase"/>
</dbReference>